<accession>A0ABU2FWF2</accession>
<protein>
    <recommendedName>
        <fullName evidence="2">DUF7344 domain-containing protein</fullName>
    </recommendedName>
</protein>
<comment type="caution">
    <text evidence="3">The sequence shown here is derived from an EMBL/GenBank/DDBJ whole genome shotgun (WGS) entry which is preliminary data.</text>
</comment>
<evidence type="ECO:0000256" key="1">
    <source>
        <dbReference type="SAM" id="MobiDB-lite"/>
    </source>
</evidence>
<dbReference type="InterPro" id="IPR055768">
    <property type="entry name" value="DUF7344"/>
</dbReference>
<gene>
    <name evidence="3" type="ORF">NDI86_21160</name>
</gene>
<feature type="domain" description="DUF7344" evidence="2">
    <location>
        <begin position="19"/>
        <end position="97"/>
    </location>
</feature>
<proteinExistence type="predicted"/>
<feature type="compositionally biased region" description="Basic and acidic residues" evidence="1">
    <location>
        <begin position="12"/>
        <end position="21"/>
    </location>
</feature>
<keyword evidence="4" id="KW-1185">Reference proteome</keyword>
<organism evidence="3 4">
    <name type="scientific">Haloarcula onubensis</name>
    <dbReference type="NCBI Taxonomy" id="2950539"/>
    <lineage>
        <taxon>Archaea</taxon>
        <taxon>Methanobacteriati</taxon>
        <taxon>Methanobacteriota</taxon>
        <taxon>Stenosarchaea group</taxon>
        <taxon>Halobacteria</taxon>
        <taxon>Halobacteriales</taxon>
        <taxon>Haloarculaceae</taxon>
        <taxon>Haloarcula</taxon>
    </lineage>
</organism>
<feature type="region of interest" description="Disordered" evidence="1">
    <location>
        <begin position="1"/>
        <end position="21"/>
    </location>
</feature>
<reference evidence="3 4" key="1">
    <citation type="submission" date="2022-06" db="EMBL/GenBank/DDBJ databases">
        <title>Halomicroarcula sp. a new haloarchaeum isolate from saline soil.</title>
        <authorList>
            <person name="Strakova D."/>
            <person name="Galisteo C."/>
            <person name="Sanchez-Porro C."/>
            <person name="Ventosa A."/>
        </authorList>
    </citation>
    <scope>NUCLEOTIDE SEQUENCE [LARGE SCALE GENOMIC DNA]</scope>
    <source>
        <strain evidence="3 4">S3CR25-11</strain>
    </source>
</reference>
<feature type="region of interest" description="Disordered" evidence="1">
    <location>
        <begin position="37"/>
        <end position="62"/>
    </location>
</feature>
<dbReference type="EMBL" id="JAMQOS010000009">
    <property type="protein sequence ID" value="MDS0284612.1"/>
    <property type="molecule type" value="Genomic_DNA"/>
</dbReference>
<dbReference type="Pfam" id="PF24035">
    <property type="entry name" value="DUF7344"/>
    <property type="match status" value="1"/>
</dbReference>
<evidence type="ECO:0000313" key="3">
    <source>
        <dbReference type="EMBL" id="MDS0284612.1"/>
    </source>
</evidence>
<dbReference type="RefSeq" id="WP_310902278.1">
    <property type="nucleotide sequence ID" value="NZ_JAMQOS010000009.1"/>
</dbReference>
<sequence>MFTDLSAGDGTTDEKPIDDLLSDPHCRHLLTVLRERDRPTGVSTASRHIVSEMTDSPVDQVPANVERRVQTWLHHGLLPTLDDRGVVAFDPERRTVTLTDPTLVP</sequence>
<dbReference type="Proteomes" id="UP001268864">
    <property type="component" value="Unassembled WGS sequence"/>
</dbReference>
<evidence type="ECO:0000259" key="2">
    <source>
        <dbReference type="Pfam" id="PF24035"/>
    </source>
</evidence>
<evidence type="ECO:0000313" key="4">
    <source>
        <dbReference type="Proteomes" id="UP001268864"/>
    </source>
</evidence>
<name>A0ABU2FWF2_9EURY</name>